<evidence type="ECO:0000256" key="4">
    <source>
        <dbReference type="ARBA" id="ARBA00022833"/>
    </source>
</evidence>
<evidence type="ECO:0000256" key="3">
    <source>
        <dbReference type="ARBA" id="ARBA00022771"/>
    </source>
</evidence>
<protein>
    <submittedName>
        <fullName evidence="6">Uncharacterized protein</fullName>
    </submittedName>
</protein>
<keyword evidence="2" id="KW-0479">Metal-binding</keyword>
<dbReference type="PANTHER" id="PTHR46481">
    <property type="entry name" value="ZINC FINGER BED DOMAIN-CONTAINING PROTEIN 4"/>
    <property type="match status" value="1"/>
</dbReference>
<reference evidence="6 7" key="1">
    <citation type="journal article" date="2015" name="Fungal Genet. Biol.">
        <title>Evolution of novel wood decay mechanisms in Agaricales revealed by the genome sequences of Fistulina hepatica and Cylindrobasidium torrendii.</title>
        <authorList>
            <person name="Floudas D."/>
            <person name="Held B.W."/>
            <person name="Riley R."/>
            <person name="Nagy L.G."/>
            <person name="Koehler G."/>
            <person name="Ransdell A.S."/>
            <person name="Younus H."/>
            <person name="Chow J."/>
            <person name="Chiniquy J."/>
            <person name="Lipzen A."/>
            <person name="Tritt A."/>
            <person name="Sun H."/>
            <person name="Haridas S."/>
            <person name="LaButti K."/>
            <person name="Ohm R.A."/>
            <person name="Kues U."/>
            <person name="Blanchette R.A."/>
            <person name="Grigoriev I.V."/>
            <person name="Minto R.E."/>
            <person name="Hibbett D.S."/>
        </authorList>
    </citation>
    <scope>NUCLEOTIDE SEQUENCE [LARGE SCALE GENOMIC DNA]</scope>
    <source>
        <strain evidence="6 7">FP15055 ss-10</strain>
    </source>
</reference>
<evidence type="ECO:0000256" key="2">
    <source>
        <dbReference type="ARBA" id="ARBA00022723"/>
    </source>
</evidence>
<keyword evidence="3" id="KW-0863">Zinc-finger</keyword>
<gene>
    <name evidence="6" type="ORF">CYLTODRAFT_330178</name>
</gene>
<feature type="non-terminal residue" evidence="6">
    <location>
        <position position="1"/>
    </location>
</feature>
<dbReference type="GO" id="GO:0008270">
    <property type="term" value="F:zinc ion binding"/>
    <property type="evidence" value="ECO:0007669"/>
    <property type="project" value="UniProtKB-KW"/>
</dbReference>
<evidence type="ECO:0000313" key="7">
    <source>
        <dbReference type="Proteomes" id="UP000054007"/>
    </source>
</evidence>
<evidence type="ECO:0000256" key="5">
    <source>
        <dbReference type="ARBA" id="ARBA00023242"/>
    </source>
</evidence>
<keyword evidence="7" id="KW-1185">Reference proteome</keyword>
<proteinExistence type="predicted"/>
<dbReference type="GO" id="GO:0005634">
    <property type="term" value="C:nucleus"/>
    <property type="evidence" value="ECO:0007669"/>
    <property type="project" value="UniProtKB-SubCell"/>
</dbReference>
<name>A0A0D7ARX2_9AGAR</name>
<dbReference type="AlphaFoldDB" id="A0A0D7ARX2"/>
<comment type="subcellular location">
    <subcellularLocation>
        <location evidence="1">Nucleus</location>
    </subcellularLocation>
</comment>
<sequence>KALQWIAKEGHPHYYLPDRTTILQDTKTVYVKSEEALATMLKEYDGLFAFSTDCWSSPNHHAWMSINIHITLKGESKPKTFLLDFVELLRSHTGANMARAFVDSLHKFGIAEKV</sequence>
<keyword evidence="4" id="KW-0862">Zinc</keyword>
<dbReference type="InterPro" id="IPR052035">
    <property type="entry name" value="ZnF_BED_domain_contain"/>
</dbReference>
<evidence type="ECO:0000313" key="6">
    <source>
        <dbReference type="EMBL" id="KIY60750.1"/>
    </source>
</evidence>
<dbReference type="Proteomes" id="UP000054007">
    <property type="component" value="Unassembled WGS sequence"/>
</dbReference>
<organism evidence="6 7">
    <name type="scientific">Cylindrobasidium torrendii FP15055 ss-10</name>
    <dbReference type="NCBI Taxonomy" id="1314674"/>
    <lineage>
        <taxon>Eukaryota</taxon>
        <taxon>Fungi</taxon>
        <taxon>Dikarya</taxon>
        <taxon>Basidiomycota</taxon>
        <taxon>Agaricomycotina</taxon>
        <taxon>Agaricomycetes</taxon>
        <taxon>Agaricomycetidae</taxon>
        <taxon>Agaricales</taxon>
        <taxon>Marasmiineae</taxon>
        <taxon>Physalacriaceae</taxon>
        <taxon>Cylindrobasidium</taxon>
    </lineage>
</organism>
<dbReference type="EMBL" id="KN881298">
    <property type="protein sequence ID" value="KIY60750.1"/>
    <property type="molecule type" value="Genomic_DNA"/>
</dbReference>
<accession>A0A0D7ARX2</accession>
<dbReference type="OrthoDB" id="2687121at2759"/>
<dbReference type="PANTHER" id="PTHR46481:SF10">
    <property type="entry name" value="ZINC FINGER BED DOMAIN-CONTAINING PROTEIN 39"/>
    <property type="match status" value="1"/>
</dbReference>
<evidence type="ECO:0000256" key="1">
    <source>
        <dbReference type="ARBA" id="ARBA00004123"/>
    </source>
</evidence>
<feature type="non-terminal residue" evidence="6">
    <location>
        <position position="114"/>
    </location>
</feature>
<keyword evidence="5" id="KW-0539">Nucleus</keyword>